<evidence type="ECO:0000313" key="3">
    <source>
        <dbReference type="Proteomes" id="UP000886803"/>
    </source>
</evidence>
<name>A0A9D2M7U3_9FIRM</name>
<feature type="transmembrane region" description="Helical" evidence="1">
    <location>
        <begin position="79"/>
        <end position="96"/>
    </location>
</feature>
<dbReference type="EMBL" id="DWYG01000122">
    <property type="protein sequence ID" value="HJB42286.1"/>
    <property type="molecule type" value="Genomic_DNA"/>
</dbReference>
<comment type="caution">
    <text evidence="2">The sequence shown here is derived from an EMBL/GenBank/DDBJ whole genome shotgun (WGS) entry which is preliminary data.</text>
</comment>
<sequence length="102" mass="11373">MESSNTVSVFLVLFFLFLLALIVLDIFMLVSLVRPGDERRQMIVWKASAITLLSTAGGLVLDILFALARGRALEGNNPFVQLGVMALVFCLALLYYKRKYSV</sequence>
<protein>
    <submittedName>
        <fullName evidence="2">Uncharacterized protein</fullName>
    </submittedName>
</protein>
<evidence type="ECO:0000256" key="1">
    <source>
        <dbReference type="SAM" id="Phobius"/>
    </source>
</evidence>
<feature type="transmembrane region" description="Helical" evidence="1">
    <location>
        <begin position="6"/>
        <end position="31"/>
    </location>
</feature>
<dbReference type="AlphaFoldDB" id="A0A9D2M7U3"/>
<gene>
    <name evidence="2" type="ORF">H9945_07290</name>
</gene>
<feature type="transmembrane region" description="Helical" evidence="1">
    <location>
        <begin position="43"/>
        <end position="67"/>
    </location>
</feature>
<keyword evidence="1" id="KW-0812">Transmembrane</keyword>
<accession>A0A9D2M7U3</accession>
<keyword evidence="1" id="KW-1133">Transmembrane helix</keyword>
<reference evidence="2" key="1">
    <citation type="journal article" date="2021" name="PeerJ">
        <title>Extensive microbial diversity within the chicken gut microbiome revealed by metagenomics and culture.</title>
        <authorList>
            <person name="Gilroy R."/>
            <person name="Ravi A."/>
            <person name="Getino M."/>
            <person name="Pursley I."/>
            <person name="Horton D.L."/>
            <person name="Alikhan N.F."/>
            <person name="Baker D."/>
            <person name="Gharbi K."/>
            <person name="Hall N."/>
            <person name="Watson M."/>
            <person name="Adriaenssens E.M."/>
            <person name="Foster-Nyarko E."/>
            <person name="Jarju S."/>
            <person name="Secka A."/>
            <person name="Antonio M."/>
            <person name="Oren A."/>
            <person name="Chaudhuri R.R."/>
            <person name="La Ragione R."/>
            <person name="Hildebrand F."/>
            <person name="Pallen M.J."/>
        </authorList>
    </citation>
    <scope>NUCLEOTIDE SEQUENCE</scope>
    <source>
        <strain evidence="2">ChiBcec8-13705</strain>
    </source>
</reference>
<keyword evidence="1" id="KW-0472">Membrane</keyword>
<evidence type="ECO:0000313" key="2">
    <source>
        <dbReference type="EMBL" id="HJB42286.1"/>
    </source>
</evidence>
<proteinExistence type="predicted"/>
<dbReference type="Proteomes" id="UP000886803">
    <property type="component" value="Unassembled WGS sequence"/>
</dbReference>
<reference evidence="2" key="2">
    <citation type="submission" date="2021-04" db="EMBL/GenBank/DDBJ databases">
        <authorList>
            <person name="Gilroy R."/>
        </authorList>
    </citation>
    <scope>NUCLEOTIDE SEQUENCE</scope>
    <source>
        <strain evidence="2">ChiBcec8-13705</strain>
    </source>
</reference>
<organism evidence="2 3">
    <name type="scientific">Candidatus Gemmiger avicola</name>
    <dbReference type="NCBI Taxonomy" id="2838605"/>
    <lineage>
        <taxon>Bacteria</taxon>
        <taxon>Bacillati</taxon>
        <taxon>Bacillota</taxon>
        <taxon>Clostridia</taxon>
        <taxon>Eubacteriales</taxon>
        <taxon>Gemmiger</taxon>
    </lineage>
</organism>